<organism evidence="1 2">
    <name type="scientific">Pseudoalteromonas spongiae</name>
    <dbReference type="NCBI Taxonomy" id="298657"/>
    <lineage>
        <taxon>Bacteria</taxon>
        <taxon>Pseudomonadati</taxon>
        <taxon>Pseudomonadota</taxon>
        <taxon>Gammaproteobacteria</taxon>
        <taxon>Alteromonadales</taxon>
        <taxon>Pseudoalteromonadaceae</taxon>
        <taxon>Pseudoalteromonas</taxon>
    </lineage>
</organism>
<proteinExistence type="predicted"/>
<comment type="caution">
    <text evidence="1">The sequence shown here is derived from an EMBL/GenBank/DDBJ whole genome shotgun (WGS) entry which is preliminary data.</text>
</comment>
<name>A0ABU8ETP2_9GAMM</name>
<keyword evidence="2" id="KW-1185">Reference proteome</keyword>
<dbReference type="Proteomes" id="UP001382455">
    <property type="component" value="Unassembled WGS sequence"/>
</dbReference>
<reference evidence="1 2" key="1">
    <citation type="submission" date="2023-12" db="EMBL/GenBank/DDBJ databases">
        <title>Friends and Foes: Symbiotic and Algicidal bacterial influence on Karenia brevis blooms.</title>
        <authorList>
            <person name="Fei C."/>
            <person name="Mohamed A.R."/>
            <person name="Booker A."/>
            <person name="Arshad M."/>
            <person name="Klass S."/>
            <person name="Ahn S."/>
            <person name="Gilbert P.M."/>
            <person name="Heil C.A."/>
            <person name="Martinez J.M."/>
            <person name="Amin S.A."/>
        </authorList>
    </citation>
    <scope>NUCLEOTIDE SEQUENCE [LARGE SCALE GENOMIC DNA]</scope>
    <source>
        <strain evidence="1 2">CE15</strain>
    </source>
</reference>
<evidence type="ECO:0000313" key="2">
    <source>
        <dbReference type="Proteomes" id="UP001382455"/>
    </source>
</evidence>
<sequence>MIKLDGQLSRYQSFFSELGIKISDQNDLIAHKTVSYVVTTQFRNVKSPSCVVSIEKKLGQFTRNLQAIFDHVYINVDDYNFPDFVLDLAAIQVEGYLSSYHTMIVRLLKLLIIIIEKKDKKNEVYEFALDYDSAALEPEMLKVMFSENCKYSRVEESGANELDLKQLHNDLKEFF</sequence>
<dbReference type="RefSeq" id="WP_336435564.1">
    <property type="nucleotide sequence ID" value="NZ_JBAWKS010000001.1"/>
</dbReference>
<evidence type="ECO:0000313" key="1">
    <source>
        <dbReference type="EMBL" id="MEI4550340.1"/>
    </source>
</evidence>
<protein>
    <submittedName>
        <fullName evidence="1">Uncharacterized protein</fullName>
    </submittedName>
</protein>
<dbReference type="EMBL" id="JBAWKS010000001">
    <property type="protein sequence ID" value="MEI4550340.1"/>
    <property type="molecule type" value="Genomic_DNA"/>
</dbReference>
<gene>
    <name evidence="1" type="ORF">WAE96_11755</name>
</gene>
<accession>A0ABU8ETP2</accession>